<organism evidence="2 3">
    <name type="scientific">Brassica napus</name>
    <name type="common">Rape</name>
    <dbReference type="NCBI Taxonomy" id="3708"/>
    <lineage>
        <taxon>Eukaryota</taxon>
        <taxon>Viridiplantae</taxon>
        <taxon>Streptophyta</taxon>
        <taxon>Embryophyta</taxon>
        <taxon>Tracheophyta</taxon>
        <taxon>Spermatophyta</taxon>
        <taxon>Magnoliopsida</taxon>
        <taxon>eudicotyledons</taxon>
        <taxon>Gunneridae</taxon>
        <taxon>Pentapetalae</taxon>
        <taxon>rosids</taxon>
        <taxon>malvids</taxon>
        <taxon>Brassicales</taxon>
        <taxon>Brassicaceae</taxon>
        <taxon>Brassiceae</taxon>
        <taxon>Brassica</taxon>
    </lineage>
</organism>
<keyword evidence="3" id="KW-1185">Reference proteome</keyword>
<comment type="caution">
    <text evidence="2">The sequence shown here is derived from an EMBL/GenBank/DDBJ whole genome shotgun (WGS) entry which is preliminary data.</text>
</comment>
<protein>
    <submittedName>
        <fullName evidence="2">Uncharacterized protein</fullName>
    </submittedName>
</protein>
<gene>
    <name evidence="2" type="ORF">HID58_041433</name>
</gene>
<reference evidence="2 3" key="1">
    <citation type="submission" date="2021-05" db="EMBL/GenBank/DDBJ databases">
        <title>Genome Assembly of Synthetic Allotetraploid Brassica napus Reveals Homoeologous Exchanges between Subgenomes.</title>
        <authorList>
            <person name="Davis J.T."/>
        </authorList>
    </citation>
    <scope>NUCLEOTIDE SEQUENCE [LARGE SCALE GENOMIC DNA]</scope>
    <source>
        <strain evidence="3">cv. Da-Ae</strain>
        <tissue evidence="2">Seedling</tissue>
    </source>
</reference>
<evidence type="ECO:0000313" key="2">
    <source>
        <dbReference type="EMBL" id="KAH0901930.1"/>
    </source>
</evidence>
<feature type="non-terminal residue" evidence="2">
    <location>
        <position position="193"/>
    </location>
</feature>
<proteinExistence type="predicted"/>
<evidence type="ECO:0000256" key="1">
    <source>
        <dbReference type="SAM" id="MobiDB-lite"/>
    </source>
</evidence>
<sequence>MYTKYFRSYYQSCDTYRKIRKASRIYSHKHIPMWFRDKREKEQQRLCNIQRDDDAVTSQTPQEPTTSNAGDALRKNPSYHQSVHGRIMKCMRDYKSKEETVLHLLDQYDQHMLVPVKVEGVKISPEPVWADDMEFEAIDASVRNHVMADIKHNSEACPFSMELCCIHGQSISQAMSSKKQEEEEGNARNTFEN</sequence>
<dbReference type="Proteomes" id="UP000824890">
    <property type="component" value="Unassembled WGS sequence"/>
</dbReference>
<feature type="region of interest" description="Disordered" evidence="1">
    <location>
        <begin position="50"/>
        <end position="80"/>
    </location>
</feature>
<feature type="compositionally biased region" description="Polar residues" evidence="1">
    <location>
        <begin position="56"/>
        <end position="69"/>
    </location>
</feature>
<accession>A0ABQ8BCF3</accession>
<dbReference type="EMBL" id="JAGKQM010000011">
    <property type="protein sequence ID" value="KAH0901930.1"/>
    <property type="molecule type" value="Genomic_DNA"/>
</dbReference>
<evidence type="ECO:0000313" key="3">
    <source>
        <dbReference type="Proteomes" id="UP000824890"/>
    </source>
</evidence>
<name>A0ABQ8BCF3_BRANA</name>